<dbReference type="PATRIC" id="fig|269796.9.peg.2988"/>
<dbReference type="STRING" id="269796.Rru_A2879"/>
<feature type="transmembrane region" description="Helical" evidence="6">
    <location>
        <begin position="126"/>
        <end position="144"/>
    </location>
</feature>
<dbReference type="EMBL" id="CP000230">
    <property type="protein sequence ID" value="ABC23676.1"/>
    <property type="molecule type" value="Genomic_DNA"/>
</dbReference>
<evidence type="ECO:0008006" key="9">
    <source>
        <dbReference type="Google" id="ProtNLM"/>
    </source>
</evidence>
<feature type="transmembrane region" description="Helical" evidence="6">
    <location>
        <begin position="41"/>
        <end position="63"/>
    </location>
</feature>
<feature type="transmembrane region" description="Helical" evidence="6">
    <location>
        <begin position="150"/>
        <end position="173"/>
    </location>
</feature>
<organism evidence="7 8">
    <name type="scientific">Rhodospirillum rubrum (strain ATCC 11170 / ATH 1.1.1 / DSM 467 / LMG 4362 / NCIMB 8255 / S1)</name>
    <dbReference type="NCBI Taxonomy" id="269796"/>
    <lineage>
        <taxon>Bacteria</taxon>
        <taxon>Pseudomonadati</taxon>
        <taxon>Pseudomonadota</taxon>
        <taxon>Alphaproteobacteria</taxon>
        <taxon>Rhodospirillales</taxon>
        <taxon>Rhodospirillaceae</taxon>
        <taxon>Rhodospirillum</taxon>
    </lineage>
</organism>
<evidence type="ECO:0000256" key="6">
    <source>
        <dbReference type="SAM" id="Phobius"/>
    </source>
</evidence>
<keyword evidence="8" id="KW-1185">Reference proteome</keyword>
<dbReference type="PANTHER" id="PTHR40277">
    <property type="entry name" value="BLL5419 PROTEIN"/>
    <property type="match status" value="1"/>
</dbReference>
<feature type="transmembrane region" description="Helical" evidence="6">
    <location>
        <begin position="209"/>
        <end position="228"/>
    </location>
</feature>
<keyword evidence="5 6" id="KW-0472">Membrane</keyword>
<dbReference type="GO" id="GO:0005886">
    <property type="term" value="C:plasma membrane"/>
    <property type="evidence" value="ECO:0007669"/>
    <property type="project" value="UniProtKB-SubCell"/>
</dbReference>
<dbReference type="AlphaFoldDB" id="Q2RQB9"/>
<evidence type="ECO:0000256" key="2">
    <source>
        <dbReference type="ARBA" id="ARBA00022475"/>
    </source>
</evidence>
<keyword evidence="4 6" id="KW-1133">Transmembrane helix</keyword>
<dbReference type="PhylomeDB" id="Q2RQB9"/>
<sequence length="339" mass="35154">MAKPLSVVLTLAKLAVSAGILWVIFSGIDTQGLWARLDRDVALVGGVALVLLQIQALGGGWRWTLVLRAHDRRVGFAQAWRNVLLGLFVNQAMPSTIGGDTVRVWNGTRLGLPLGLAARSVVVDRVCSFLGLILLCALGLPALRRQASDPLVAAGLTTLVIGGLCCLGALLALRFLPGAVARARGVAPFVALSRSAWSVLLGRTTALPILGLLLFPHVIDILVVWLFAGAIGSPATLWQIALVFPPAILVAAVPLSIAGWGLREGALVLGFAIIGLPADQAVTVSLLYGLSAVITGVIGGAIWALGDRDGLGALRRGGREALAETRAPAAREKDAQSGG</sequence>
<evidence type="ECO:0000256" key="4">
    <source>
        <dbReference type="ARBA" id="ARBA00022989"/>
    </source>
</evidence>
<dbReference type="eggNOG" id="COG0392">
    <property type="taxonomic scope" value="Bacteria"/>
</dbReference>
<dbReference type="Pfam" id="PF03706">
    <property type="entry name" value="LPG_synthase_TM"/>
    <property type="match status" value="1"/>
</dbReference>
<name>Q2RQB9_RHORT</name>
<evidence type="ECO:0000313" key="7">
    <source>
        <dbReference type="EMBL" id="ABC23676.1"/>
    </source>
</evidence>
<dbReference type="EnsemblBacteria" id="ABC23676">
    <property type="protein sequence ID" value="ABC23676"/>
    <property type="gene ID" value="Rru_A2879"/>
</dbReference>
<keyword evidence="2" id="KW-1003">Cell membrane</keyword>
<keyword evidence="3 6" id="KW-0812">Transmembrane</keyword>
<dbReference type="PANTHER" id="PTHR40277:SF1">
    <property type="entry name" value="BLL5419 PROTEIN"/>
    <property type="match status" value="1"/>
</dbReference>
<proteinExistence type="predicted"/>
<dbReference type="KEGG" id="rru:Rru_A2879"/>
<gene>
    <name evidence="7" type="ordered locus">Rru_A2879</name>
</gene>
<dbReference type="RefSeq" id="WP_011390629.1">
    <property type="nucleotide sequence ID" value="NC_007643.1"/>
</dbReference>
<dbReference type="InterPro" id="IPR022791">
    <property type="entry name" value="L-PG_synthase/AglD"/>
</dbReference>
<feature type="transmembrane region" description="Helical" evidence="6">
    <location>
        <begin position="282"/>
        <end position="306"/>
    </location>
</feature>
<comment type="subcellular location">
    <subcellularLocation>
        <location evidence="1">Cell membrane</location>
        <topology evidence="1">Multi-pass membrane protein</topology>
    </subcellularLocation>
</comment>
<evidence type="ECO:0000313" key="8">
    <source>
        <dbReference type="Proteomes" id="UP000001929"/>
    </source>
</evidence>
<dbReference type="HOGENOM" id="CLU_048072_2_1_5"/>
<dbReference type="Proteomes" id="UP000001929">
    <property type="component" value="Chromosome"/>
</dbReference>
<protein>
    <recommendedName>
        <fullName evidence="9">Flippase-like domain-containing protein</fullName>
    </recommendedName>
</protein>
<accession>Q2RQB9</accession>
<reference evidence="7 8" key="1">
    <citation type="journal article" date="2011" name="Stand. Genomic Sci.">
        <title>Complete genome sequence of Rhodospirillum rubrum type strain (S1).</title>
        <authorList>
            <person name="Munk A.C."/>
            <person name="Copeland A."/>
            <person name="Lucas S."/>
            <person name="Lapidus A."/>
            <person name="Del Rio T.G."/>
            <person name="Barry K."/>
            <person name="Detter J.C."/>
            <person name="Hammon N."/>
            <person name="Israni S."/>
            <person name="Pitluck S."/>
            <person name="Brettin T."/>
            <person name="Bruce D."/>
            <person name="Han C."/>
            <person name="Tapia R."/>
            <person name="Gilna P."/>
            <person name="Schmutz J."/>
            <person name="Larimer F."/>
            <person name="Land M."/>
            <person name="Kyrpides N.C."/>
            <person name="Mavromatis K."/>
            <person name="Richardson P."/>
            <person name="Rohde M."/>
            <person name="Goker M."/>
            <person name="Klenk H.P."/>
            <person name="Zhang Y."/>
            <person name="Roberts G.P."/>
            <person name="Reslewic S."/>
            <person name="Schwartz D.C."/>
        </authorList>
    </citation>
    <scope>NUCLEOTIDE SEQUENCE [LARGE SCALE GENOMIC DNA]</scope>
    <source>
        <strain evidence="8">ATCC 11170 / ATH 1.1.1 / DSM 467 / LMG 4362 / NCIMB 8255 / S1</strain>
    </source>
</reference>
<evidence type="ECO:0000256" key="3">
    <source>
        <dbReference type="ARBA" id="ARBA00022692"/>
    </source>
</evidence>
<evidence type="ECO:0000256" key="1">
    <source>
        <dbReference type="ARBA" id="ARBA00004651"/>
    </source>
</evidence>
<evidence type="ECO:0000256" key="5">
    <source>
        <dbReference type="ARBA" id="ARBA00023136"/>
    </source>
</evidence>
<feature type="transmembrane region" description="Helical" evidence="6">
    <location>
        <begin position="240"/>
        <end position="262"/>
    </location>
</feature>